<accession>A0A8I2YTZ9</accession>
<organism evidence="1 2">
    <name type="scientific">Boletus reticuloceps</name>
    <dbReference type="NCBI Taxonomy" id="495285"/>
    <lineage>
        <taxon>Eukaryota</taxon>
        <taxon>Fungi</taxon>
        <taxon>Dikarya</taxon>
        <taxon>Basidiomycota</taxon>
        <taxon>Agaricomycotina</taxon>
        <taxon>Agaricomycetes</taxon>
        <taxon>Agaricomycetidae</taxon>
        <taxon>Boletales</taxon>
        <taxon>Boletineae</taxon>
        <taxon>Boletaceae</taxon>
        <taxon>Boletoideae</taxon>
        <taxon>Boletus</taxon>
    </lineage>
</organism>
<dbReference type="EMBL" id="JAGFBS010000008">
    <property type="protein sequence ID" value="KAG6377999.1"/>
    <property type="molecule type" value="Genomic_DNA"/>
</dbReference>
<keyword evidence="2" id="KW-1185">Reference proteome</keyword>
<gene>
    <name evidence="1" type="ORF">JVT61DRAFT_14797</name>
</gene>
<dbReference type="Proteomes" id="UP000683000">
    <property type="component" value="Unassembled WGS sequence"/>
</dbReference>
<evidence type="ECO:0000313" key="2">
    <source>
        <dbReference type="Proteomes" id="UP000683000"/>
    </source>
</evidence>
<reference evidence="1" key="1">
    <citation type="submission" date="2021-03" db="EMBL/GenBank/DDBJ databases">
        <title>Evolutionary innovations through gain and loss of genes in the ectomycorrhizal Boletales.</title>
        <authorList>
            <person name="Wu G."/>
            <person name="Miyauchi S."/>
            <person name="Morin E."/>
            <person name="Yang Z.-L."/>
            <person name="Xu J."/>
            <person name="Martin F.M."/>
        </authorList>
    </citation>
    <scope>NUCLEOTIDE SEQUENCE</scope>
    <source>
        <strain evidence="1">BR01</strain>
    </source>
</reference>
<evidence type="ECO:0000313" key="1">
    <source>
        <dbReference type="EMBL" id="KAG6377999.1"/>
    </source>
</evidence>
<protein>
    <submittedName>
        <fullName evidence="1">Uncharacterized protein</fullName>
    </submittedName>
</protein>
<sequence length="168" mass="17915">MPAQITSHPQDNGKTLGHVNLMVDTLIANATIEDLRAITRTLLATGTPSLAASFTAAARSRLRQTNAKRIATTNGLFATGLDGIHVVPTPELENVLARARSLYGAATVGLRWETEGSMANILAVIDTDICQAIQHRVLGSLTHGVSVSKSENSDTGFQRIWDVVMALN</sequence>
<dbReference type="OrthoDB" id="3219836at2759"/>
<proteinExistence type="predicted"/>
<name>A0A8I2YTZ9_9AGAM</name>
<comment type="caution">
    <text evidence="1">The sequence shown here is derived from an EMBL/GenBank/DDBJ whole genome shotgun (WGS) entry which is preliminary data.</text>
</comment>
<dbReference type="AlphaFoldDB" id="A0A8I2YTZ9"/>